<evidence type="ECO:0008006" key="8">
    <source>
        <dbReference type="Google" id="ProtNLM"/>
    </source>
</evidence>
<keyword evidence="4" id="KW-0963">Cytoplasm</keyword>
<dbReference type="AlphaFoldDB" id="J3JWW7"/>
<accession>J3JWW7</accession>
<evidence type="ECO:0000256" key="2">
    <source>
        <dbReference type="ARBA" id="ARBA00010670"/>
    </source>
</evidence>
<dbReference type="InterPro" id="IPR038281">
    <property type="entry name" value="RTP801-like_C_sf"/>
</dbReference>
<dbReference type="GO" id="GO:0006915">
    <property type="term" value="P:apoptotic process"/>
    <property type="evidence" value="ECO:0007669"/>
    <property type="project" value="UniProtKB-KW"/>
</dbReference>
<evidence type="ECO:0000256" key="3">
    <source>
        <dbReference type="ARBA" id="ARBA00022473"/>
    </source>
</evidence>
<dbReference type="FunFam" id="3.90.470.40:FF:000003">
    <property type="entry name" value="Charybde, isoform E"/>
    <property type="match status" value="1"/>
</dbReference>
<keyword evidence="5" id="KW-0053">Apoptosis</keyword>
<protein>
    <recommendedName>
        <fullName evidence="8">Protein charybde</fullName>
    </recommendedName>
</protein>
<dbReference type="HOGENOM" id="CLU_1344507_0_0_1"/>
<dbReference type="Gene3D" id="3.90.470.40">
    <property type="entry name" value="RTP801-like"/>
    <property type="match status" value="1"/>
</dbReference>
<comment type="similarity">
    <text evidence="2">Belongs to the DDIT4 family.</text>
</comment>
<dbReference type="Pfam" id="PF07809">
    <property type="entry name" value="RTP801_C"/>
    <property type="match status" value="1"/>
</dbReference>
<organism evidence="7">
    <name type="scientific">Dendroctonus ponderosae</name>
    <name type="common">Mountain pine beetle</name>
    <dbReference type="NCBI Taxonomy" id="77166"/>
    <lineage>
        <taxon>Eukaryota</taxon>
        <taxon>Metazoa</taxon>
        <taxon>Ecdysozoa</taxon>
        <taxon>Arthropoda</taxon>
        <taxon>Hexapoda</taxon>
        <taxon>Insecta</taxon>
        <taxon>Pterygota</taxon>
        <taxon>Neoptera</taxon>
        <taxon>Endopterygota</taxon>
        <taxon>Coleoptera</taxon>
        <taxon>Polyphaga</taxon>
        <taxon>Cucujiformia</taxon>
        <taxon>Curculionidae</taxon>
        <taxon>Scolytinae</taxon>
        <taxon>Dendroctonus</taxon>
    </lineage>
</organism>
<keyword evidence="3" id="KW-0217">Developmental protein</keyword>
<dbReference type="InterPro" id="IPR012918">
    <property type="entry name" value="RTP801-like"/>
</dbReference>
<evidence type="ECO:0000313" key="7">
    <source>
        <dbReference type="EMBL" id="AEE62697.1"/>
    </source>
</evidence>
<dbReference type="GO" id="GO:0006979">
    <property type="term" value="P:response to oxidative stress"/>
    <property type="evidence" value="ECO:0007669"/>
    <property type="project" value="UniProtKB-ARBA"/>
</dbReference>
<sequence>MEVLPVQNGVAHSEYQNPNSKYQNHRLRCQRPPTPQRALEALAANPKTISTMKQPLPEWYYDPRPHLIEPSNSAAHFLAKMLEQEIRSAKKTHLSAGEVLLPTGLLHRVSEDVLEVAESECYGVRGMTLHLLYEGEEDCRRMSCLKLDPSTPSTFEVYLTFKQANAGWGFLPQFIKKITRGSTVILSTDYEITKKKLYRPVLRE</sequence>
<dbReference type="GO" id="GO:0045926">
    <property type="term" value="P:negative regulation of growth"/>
    <property type="evidence" value="ECO:0007669"/>
    <property type="project" value="UniProtKB-ARBA"/>
</dbReference>
<dbReference type="OrthoDB" id="10018535at2759"/>
<evidence type="ECO:0000256" key="5">
    <source>
        <dbReference type="ARBA" id="ARBA00022703"/>
    </source>
</evidence>
<name>J3JWW7_DENPD</name>
<reference evidence="7" key="1">
    <citation type="journal article" date="2012" name="Insect Biochem. Mol. Biol.">
        <title>Transcriptome and full-length cDNA resources for the mountain pine beetle, Dendroctonus ponderosae Hopkins, a major insect pest of pine forests.</title>
        <authorList>
            <person name="Keeling C.I."/>
            <person name="Henderson H."/>
            <person name="Li M."/>
            <person name="Yuen M."/>
            <person name="Clark E.L."/>
            <person name="Fraser J.D."/>
            <person name="Huber D.P."/>
            <person name="Liao N.Y."/>
            <person name="Roderick Docking T."/>
            <person name="Birol I."/>
            <person name="Chan S.K."/>
            <person name="Taylor G.A."/>
            <person name="Palmquist D."/>
            <person name="Jones S.J."/>
            <person name="Bohlmann J."/>
        </authorList>
    </citation>
    <scope>NUCLEOTIDE SEQUENCE</scope>
    <source>
        <tissue evidence="7">Midgut and adhering fatbody of emerged adults of both sexes 1</tissue>
    </source>
</reference>
<evidence type="ECO:0000256" key="4">
    <source>
        <dbReference type="ARBA" id="ARBA00022490"/>
    </source>
</evidence>
<evidence type="ECO:0000256" key="6">
    <source>
        <dbReference type="ARBA" id="ARBA00059352"/>
    </source>
</evidence>
<evidence type="ECO:0000256" key="1">
    <source>
        <dbReference type="ARBA" id="ARBA00004496"/>
    </source>
</evidence>
<comment type="subcellular location">
    <subcellularLocation>
        <location evidence="1">Cytoplasm</location>
    </subcellularLocation>
</comment>
<dbReference type="GO" id="GO:0005737">
    <property type="term" value="C:cytoplasm"/>
    <property type="evidence" value="ECO:0007669"/>
    <property type="project" value="UniProtKB-SubCell"/>
</dbReference>
<dbReference type="PANTHER" id="PTHR12478:SF16">
    <property type="entry name" value="PROTEIN CHARYBDE-RELATED"/>
    <property type="match status" value="1"/>
</dbReference>
<proteinExistence type="evidence at transcript level"/>
<dbReference type="EMBL" id="BT127735">
    <property type="protein sequence ID" value="AEE62697.1"/>
    <property type="molecule type" value="mRNA"/>
</dbReference>
<dbReference type="GO" id="GO:0032006">
    <property type="term" value="P:regulation of TOR signaling"/>
    <property type="evidence" value="ECO:0007669"/>
    <property type="project" value="UniProtKB-ARBA"/>
</dbReference>
<dbReference type="PANTHER" id="PTHR12478">
    <property type="entry name" value="DNA-DAMAGE-INDUCIBLE TRANSCRIPT 4 PROTEIN DDIT4"/>
    <property type="match status" value="1"/>
</dbReference>
<comment type="function">
    <text evidence="6">Inhibits cell growth by regulating the Tor pathway upstream of the Tsc1-Tsc2 complex and downstream of Akt1. Acts as a cell death activator during head development.</text>
</comment>
<dbReference type="GO" id="GO:0009968">
    <property type="term" value="P:negative regulation of signal transduction"/>
    <property type="evidence" value="ECO:0007669"/>
    <property type="project" value="InterPro"/>
</dbReference>
<dbReference type="GO" id="GO:0008258">
    <property type="term" value="P:head involution"/>
    <property type="evidence" value="ECO:0007669"/>
    <property type="project" value="UniProtKB-ARBA"/>
</dbReference>